<evidence type="ECO:0000256" key="1">
    <source>
        <dbReference type="ARBA" id="ARBA00022670"/>
    </source>
</evidence>
<dbReference type="InterPro" id="IPR001584">
    <property type="entry name" value="Integrase_cat-core"/>
</dbReference>
<evidence type="ECO:0000259" key="2">
    <source>
        <dbReference type="PROSITE" id="PS50994"/>
    </source>
</evidence>
<keyword evidence="1" id="KW-0645">Protease</keyword>
<dbReference type="Proteomes" id="UP000233837">
    <property type="component" value="Unassembled WGS sequence"/>
</dbReference>
<organism evidence="3 4">
    <name type="scientific">Dendrobium catenatum</name>
    <dbReference type="NCBI Taxonomy" id="906689"/>
    <lineage>
        <taxon>Eukaryota</taxon>
        <taxon>Viridiplantae</taxon>
        <taxon>Streptophyta</taxon>
        <taxon>Embryophyta</taxon>
        <taxon>Tracheophyta</taxon>
        <taxon>Spermatophyta</taxon>
        <taxon>Magnoliopsida</taxon>
        <taxon>Liliopsida</taxon>
        <taxon>Asparagales</taxon>
        <taxon>Orchidaceae</taxon>
        <taxon>Epidendroideae</taxon>
        <taxon>Malaxideae</taxon>
        <taxon>Dendrobiinae</taxon>
        <taxon>Dendrobium</taxon>
    </lineage>
</organism>
<dbReference type="GO" id="GO:0006508">
    <property type="term" value="P:proteolysis"/>
    <property type="evidence" value="ECO:0007669"/>
    <property type="project" value="UniProtKB-KW"/>
</dbReference>
<dbReference type="PANTHER" id="PTHR42648">
    <property type="entry name" value="TRANSPOSASE, PUTATIVE-RELATED"/>
    <property type="match status" value="1"/>
</dbReference>
<reference evidence="3 4" key="2">
    <citation type="journal article" date="2017" name="Nature">
        <title>The Apostasia genome and the evolution of orchids.</title>
        <authorList>
            <person name="Zhang G.Q."/>
            <person name="Liu K.W."/>
            <person name="Li Z."/>
            <person name="Lohaus R."/>
            <person name="Hsiao Y.Y."/>
            <person name="Niu S.C."/>
            <person name="Wang J.Y."/>
            <person name="Lin Y.C."/>
            <person name="Xu Q."/>
            <person name="Chen L.J."/>
            <person name="Yoshida K."/>
            <person name="Fujiwara S."/>
            <person name="Wang Z.W."/>
            <person name="Zhang Y.Q."/>
            <person name="Mitsuda N."/>
            <person name="Wang M."/>
            <person name="Liu G.H."/>
            <person name="Pecoraro L."/>
            <person name="Huang H.X."/>
            <person name="Xiao X.J."/>
            <person name="Lin M."/>
            <person name="Wu X.Y."/>
            <person name="Wu W.L."/>
            <person name="Chen Y.Y."/>
            <person name="Chang S.B."/>
            <person name="Sakamoto S."/>
            <person name="Ohme-Takagi M."/>
            <person name="Yagi M."/>
            <person name="Zeng S.J."/>
            <person name="Shen C.Y."/>
            <person name="Yeh C.M."/>
            <person name="Luo Y.B."/>
            <person name="Tsai W.C."/>
            <person name="Van de Peer Y."/>
            <person name="Liu Z.J."/>
        </authorList>
    </citation>
    <scope>NUCLEOTIDE SEQUENCE [LARGE SCALE GENOMIC DNA]</scope>
    <source>
        <tissue evidence="3">The whole plant</tissue>
    </source>
</reference>
<dbReference type="PROSITE" id="PS50994">
    <property type="entry name" value="INTEGRASE"/>
    <property type="match status" value="1"/>
</dbReference>
<keyword evidence="4" id="KW-1185">Reference proteome</keyword>
<dbReference type="InterPro" id="IPR054722">
    <property type="entry name" value="PolX-like_BBD"/>
</dbReference>
<dbReference type="GO" id="GO:0008233">
    <property type="term" value="F:peptidase activity"/>
    <property type="evidence" value="ECO:0007669"/>
    <property type="project" value="UniProtKB-KW"/>
</dbReference>
<evidence type="ECO:0000313" key="4">
    <source>
        <dbReference type="Proteomes" id="UP000233837"/>
    </source>
</evidence>
<evidence type="ECO:0000313" key="3">
    <source>
        <dbReference type="EMBL" id="PKU77959.1"/>
    </source>
</evidence>
<dbReference type="InterPro" id="IPR025724">
    <property type="entry name" value="GAG-pre-integrase_dom"/>
</dbReference>
<accession>A0A2I0WQM8</accession>
<dbReference type="InterPro" id="IPR012337">
    <property type="entry name" value="RNaseH-like_sf"/>
</dbReference>
<dbReference type="InterPro" id="IPR036397">
    <property type="entry name" value="RNaseH_sf"/>
</dbReference>
<protein>
    <submittedName>
        <fullName evidence="3">Retrovirus-related Pol polyprotein from transposon TNT 1-94</fullName>
    </submittedName>
</protein>
<dbReference type="Pfam" id="PF00665">
    <property type="entry name" value="rve"/>
    <property type="match status" value="1"/>
</dbReference>
<dbReference type="SUPFAM" id="SSF53098">
    <property type="entry name" value="Ribonuclease H-like"/>
    <property type="match status" value="1"/>
</dbReference>
<dbReference type="EMBL" id="KZ502480">
    <property type="protein sequence ID" value="PKU77959.1"/>
    <property type="molecule type" value="Genomic_DNA"/>
</dbReference>
<dbReference type="InterPro" id="IPR039537">
    <property type="entry name" value="Retrotran_Ty1/copia-like"/>
</dbReference>
<dbReference type="PANTHER" id="PTHR42648:SF26">
    <property type="entry name" value="INTEGRASE CATALYTIC DOMAIN-CONTAINING PROTEIN"/>
    <property type="match status" value="1"/>
</dbReference>
<name>A0A2I0WQM8_9ASPA</name>
<gene>
    <name evidence="3" type="ORF">MA16_Dca011579</name>
</gene>
<dbReference type="Pfam" id="PF22936">
    <property type="entry name" value="Pol_BBD"/>
    <property type="match status" value="1"/>
</dbReference>
<reference evidence="3 4" key="1">
    <citation type="journal article" date="2016" name="Sci. Rep.">
        <title>The Dendrobium catenatum Lindl. genome sequence provides insights into polysaccharide synthase, floral development and adaptive evolution.</title>
        <authorList>
            <person name="Zhang G.Q."/>
            <person name="Xu Q."/>
            <person name="Bian C."/>
            <person name="Tsai W.C."/>
            <person name="Yeh C.M."/>
            <person name="Liu K.W."/>
            <person name="Yoshida K."/>
            <person name="Zhang L.S."/>
            <person name="Chang S.B."/>
            <person name="Chen F."/>
            <person name="Shi Y."/>
            <person name="Su Y.Y."/>
            <person name="Zhang Y.Q."/>
            <person name="Chen L.J."/>
            <person name="Yin Y."/>
            <person name="Lin M."/>
            <person name="Huang H."/>
            <person name="Deng H."/>
            <person name="Wang Z.W."/>
            <person name="Zhu S.L."/>
            <person name="Zhao X."/>
            <person name="Deng C."/>
            <person name="Niu S.C."/>
            <person name="Huang J."/>
            <person name="Wang M."/>
            <person name="Liu G.H."/>
            <person name="Yang H.J."/>
            <person name="Xiao X.J."/>
            <person name="Hsiao Y.Y."/>
            <person name="Wu W.L."/>
            <person name="Chen Y.Y."/>
            <person name="Mitsuda N."/>
            <person name="Ohme-Takagi M."/>
            <person name="Luo Y.B."/>
            <person name="Van de Peer Y."/>
            <person name="Liu Z.J."/>
        </authorList>
    </citation>
    <scope>NUCLEOTIDE SEQUENCE [LARGE SCALE GENOMIC DNA]</scope>
    <source>
        <tissue evidence="3">The whole plant</tissue>
    </source>
</reference>
<feature type="domain" description="Integrase catalytic" evidence="2">
    <location>
        <begin position="286"/>
        <end position="403"/>
    </location>
</feature>
<sequence length="403" mass="44429">MAQYLTSIKSLVDNISAAGATIDSEDIVLYTLNGLPPSYQAFKTAIRTKQGPLSLDELYSYLLTEEITFAADSSKAQLSPDVNTALFTSRGRGHRGRGRDWYIDSGASSHFTHSVDNLQQPTSYQGMDSITVGNGQNLPIANSGSDILPTPSSKLLISNIYHVPHLTHNMLSVSNLTNDNNVSISFSQSGFSIKDLKTKATLLQGPCRNGLYTIKLLASNHQQSALSVSRSNSNKWHNRLGHPNRSILTVISTQNKDLHILISSPVCAVCKASKSHKLAFKHSSVSTSVPLVVLYLDVWGPSPVSSNQGYKYYLLIVDEYFRFTWLFLLCAKSETTNIIINCKTLIENHLPFKIKCPQTDGGTEFVNTELSAFLQKNGIMQQISCPYTPEQNGIAERKNRPIL</sequence>
<dbReference type="Pfam" id="PF14223">
    <property type="entry name" value="Retrotran_gag_2"/>
    <property type="match status" value="1"/>
</dbReference>
<dbReference type="GO" id="GO:0015074">
    <property type="term" value="P:DNA integration"/>
    <property type="evidence" value="ECO:0007669"/>
    <property type="project" value="InterPro"/>
</dbReference>
<keyword evidence="1" id="KW-0378">Hydrolase</keyword>
<dbReference type="AlphaFoldDB" id="A0A2I0WQM8"/>
<dbReference type="GO" id="GO:0003676">
    <property type="term" value="F:nucleic acid binding"/>
    <property type="evidence" value="ECO:0007669"/>
    <property type="project" value="InterPro"/>
</dbReference>
<dbReference type="Gene3D" id="3.30.420.10">
    <property type="entry name" value="Ribonuclease H-like superfamily/Ribonuclease H"/>
    <property type="match status" value="1"/>
</dbReference>
<proteinExistence type="predicted"/>
<dbReference type="STRING" id="906689.A0A2I0WQM8"/>
<dbReference type="Pfam" id="PF13976">
    <property type="entry name" value="gag_pre-integrs"/>
    <property type="match status" value="1"/>
</dbReference>